<dbReference type="SUPFAM" id="SSF54814">
    <property type="entry name" value="Prokaryotic type KH domain (KH-domain type II)"/>
    <property type="match status" value="1"/>
</dbReference>
<dbReference type="GO" id="GO:0005737">
    <property type="term" value="C:cytoplasm"/>
    <property type="evidence" value="ECO:0007669"/>
    <property type="project" value="UniProtKB-SubCell"/>
</dbReference>
<evidence type="ECO:0000256" key="1">
    <source>
        <dbReference type="ARBA" id="ARBA00022490"/>
    </source>
</evidence>
<dbReference type="GO" id="GO:0003723">
    <property type="term" value="F:RNA binding"/>
    <property type="evidence" value="ECO:0007669"/>
    <property type="project" value="UniProtKB-UniRule"/>
</dbReference>
<dbReference type="AlphaFoldDB" id="A0A6J4IJV5"/>
<protein>
    <recommendedName>
        <fullName evidence="3">RNA-binding protein KhpA</fullName>
    </recommendedName>
    <alternativeName>
        <fullName evidence="3">KH-domain protein A</fullName>
    </alternativeName>
</protein>
<comment type="similarity">
    <text evidence="3">Belongs to the KhpA RNA-binding protein family.</text>
</comment>
<keyword evidence="1 3" id="KW-0963">Cytoplasm</keyword>
<dbReference type="InterPro" id="IPR015946">
    <property type="entry name" value="KH_dom-like_a/b"/>
</dbReference>
<feature type="compositionally biased region" description="Acidic residues" evidence="4">
    <location>
        <begin position="1"/>
        <end position="18"/>
    </location>
</feature>
<proteinExistence type="inferred from homology"/>
<evidence type="ECO:0000256" key="3">
    <source>
        <dbReference type="HAMAP-Rule" id="MF_00088"/>
    </source>
</evidence>
<reference evidence="5" key="1">
    <citation type="submission" date="2020-02" db="EMBL/GenBank/DDBJ databases">
        <authorList>
            <person name="Meier V. D."/>
        </authorList>
    </citation>
    <scope>NUCLEOTIDE SEQUENCE</scope>
    <source>
        <strain evidence="5">AVDCRST_MAG20</strain>
    </source>
</reference>
<evidence type="ECO:0000313" key="5">
    <source>
        <dbReference type="EMBL" id="CAA9252729.1"/>
    </source>
</evidence>
<dbReference type="PANTHER" id="PTHR34654:SF1">
    <property type="entry name" value="RNA-BINDING PROTEIN KHPA"/>
    <property type="match status" value="1"/>
</dbReference>
<name>A0A6J4IJV5_9ACTN</name>
<gene>
    <name evidence="3" type="primary">khpA</name>
    <name evidence="5" type="ORF">AVDCRST_MAG20-2348</name>
</gene>
<comment type="subcellular location">
    <subcellularLocation>
        <location evidence="3">Cytoplasm</location>
    </subcellularLocation>
</comment>
<sequence length="98" mass="10344">MSDDVVEGVADELDDDEAPAPTAEDVLAYLVESLVDDPDSVEIDSVEGRRGVSLEVRVAAGDMGRVIGRRGRMANAIRTVVRAAAVKDGVATDVDFVD</sequence>
<feature type="region of interest" description="Disordered" evidence="4">
    <location>
        <begin position="1"/>
        <end position="20"/>
    </location>
</feature>
<comment type="function">
    <text evidence="3">A probable RNA-binding protein.</text>
</comment>
<organism evidence="5">
    <name type="scientific">uncultured Acidimicrobiales bacterium</name>
    <dbReference type="NCBI Taxonomy" id="310071"/>
    <lineage>
        <taxon>Bacteria</taxon>
        <taxon>Bacillati</taxon>
        <taxon>Actinomycetota</taxon>
        <taxon>Acidimicrobiia</taxon>
        <taxon>Acidimicrobiales</taxon>
        <taxon>environmental samples</taxon>
    </lineage>
</organism>
<evidence type="ECO:0000256" key="2">
    <source>
        <dbReference type="ARBA" id="ARBA00022884"/>
    </source>
</evidence>
<keyword evidence="2 3" id="KW-0694">RNA-binding</keyword>
<dbReference type="CDD" id="cd22533">
    <property type="entry name" value="KH-II_YlqC-like"/>
    <property type="match status" value="1"/>
</dbReference>
<dbReference type="Pfam" id="PF13083">
    <property type="entry name" value="KH_KhpA-B"/>
    <property type="match status" value="1"/>
</dbReference>
<dbReference type="InterPro" id="IPR009019">
    <property type="entry name" value="KH_sf_prok-type"/>
</dbReference>
<dbReference type="InterPro" id="IPR020627">
    <property type="entry name" value="KhpA"/>
</dbReference>
<accession>A0A6J4IJV5</accession>
<evidence type="ECO:0000256" key="4">
    <source>
        <dbReference type="SAM" id="MobiDB-lite"/>
    </source>
</evidence>
<dbReference type="Gene3D" id="3.30.300.20">
    <property type="match status" value="1"/>
</dbReference>
<dbReference type="HAMAP" id="MF_00088">
    <property type="entry name" value="KhpA"/>
    <property type="match status" value="1"/>
</dbReference>
<dbReference type="EMBL" id="CADCSY010000104">
    <property type="protein sequence ID" value="CAA9252729.1"/>
    <property type="molecule type" value="Genomic_DNA"/>
</dbReference>
<dbReference type="PANTHER" id="PTHR34654">
    <property type="entry name" value="UPF0109 PROTEIN SCO5592"/>
    <property type="match status" value="1"/>
</dbReference>